<feature type="transmembrane region" description="Helical" evidence="1">
    <location>
        <begin position="343"/>
        <end position="362"/>
    </location>
</feature>
<evidence type="ECO:0000313" key="3">
    <source>
        <dbReference type="Proteomes" id="UP000295244"/>
    </source>
</evidence>
<keyword evidence="1" id="KW-0812">Transmembrane</keyword>
<dbReference type="PIRSF" id="PIRSF002746">
    <property type="entry name" value="Gluconate_transporter"/>
    <property type="match status" value="1"/>
</dbReference>
<reference evidence="2 3" key="1">
    <citation type="submission" date="2019-03" db="EMBL/GenBank/DDBJ databases">
        <title>Whole genome sequence of a novel Rubrobacter taiwanensis strain, isolated from Yellowstone National Park.</title>
        <authorList>
            <person name="Freed S."/>
            <person name="Ramaley R.F."/>
            <person name="Kyndt J.A."/>
        </authorList>
    </citation>
    <scope>NUCLEOTIDE SEQUENCE [LARGE SCALE GENOMIC DNA]</scope>
    <source>
        <strain evidence="2 3">Yellowstone</strain>
    </source>
</reference>
<dbReference type="RefSeq" id="WP_132691726.1">
    <property type="nucleotide sequence ID" value="NZ_SKBU01000018.1"/>
</dbReference>
<dbReference type="InterPro" id="IPR003474">
    <property type="entry name" value="Glcn_transporter"/>
</dbReference>
<dbReference type="OrthoDB" id="4325159at2"/>
<dbReference type="PANTHER" id="PTHR30354">
    <property type="entry name" value="GNT FAMILY GLUCONATE TRANSPORTER"/>
    <property type="match status" value="1"/>
</dbReference>
<dbReference type="PANTHER" id="PTHR30354:SF11">
    <property type="entry name" value="PERMEASE"/>
    <property type="match status" value="1"/>
</dbReference>
<dbReference type="NCBIfam" id="TIGR00791">
    <property type="entry name" value="gntP"/>
    <property type="match status" value="1"/>
</dbReference>
<proteinExistence type="predicted"/>
<feature type="transmembrane region" description="Helical" evidence="1">
    <location>
        <begin position="275"/>
        <end position="298"/>
    </location>
</feature>
<evidence type="ECO:0000256" key="1">
    <source>
        <dbReference type="SAM" id="Phobius"/>
    </source>
</evidence>
<keyword evidence="3" id="KW-1185">Reference proteome</keyword>
<feature type="transmembrane region" description="Helical" evidence="1">
    <location>
        <begin position="429"/>
        <end position="454"/>
    </location>
</feature>
<comment type="caution">
    <text evidence="2">The sequence shown here is derived from an EMBL/GenBank/DDBJ whole genome shotgun (WGS) entry which is preliminary data.</text>
</comment>
<accession>A0A4R1BG22</accession>
<feature type="transmembrane region" description="Helical" evidence="1">
    <location>
        <begin position="29"/>
        <end position="47"/>
    </location>
</feature>
<dbReference type="AlphaFoldDB" id="A0A4R1BG22"/>
<feature type="transmembrane region" description="Helical" evidence="1">
    <location>
        <begin position="179"/>
        <end position="198"/>
    </location>
</feature>
<evidence type="ECO:0000313" key="2">
    <source>
        <dbReference type="EMBL" id="TCJ16130.1"/>
    </source>
</evidence>
<dbReference type="GO" id="GO:0015128">
    <property type="term" value="F:gluconate transmembrane transporter activity"/>
    <property type="evidence" value="ECO:0007669"/>
    <property type="project" value="InterPro"/>
</dbReference>
<protein>
    <submittedName>
        <fullName evidence="2">GntP family permease</fullName>
    </submittedName>
</protein>
<organism evidence="2 3">
    <name type="scientific">Rubrobacter taiwanensis</name>
    <dbReference type="NCBI Taxonomy" id="185139"/>
    <lineage>
        <taxon>Bacteria</taxon>
        <taxon>Bacillati</taxon>
        <taxon>Actinomycetota</taxon>
        <taxon>Rubrobacteria</taxon>
        <taxon>Rubrobacterales</taxon>
        <taxon>Rubrobacteraceae</taxon>
        <taxon>Rubrobacter</taxon>
    </lineage>
</organism>
<name>A0A4R1BG22_9ACTN</name>
<feature type="transmembrane region" description="Helical" evidence="1">
    <location>
        <begin position="244"/>
        <end position="263"/>
    </location>
</feature>
<feature type="transmembrane region" description="Helical" evidence="1">
    <location>
        <begin position="104"/>
        <end position="129"/>
    </location>
</feature>
<gene>
    <name evidence="2" type="ORF">E0L93_10655</name>
</gene>
<feature type="transmembrane region" description="Helical" evidence="1">
    <location>
        <begin position="59"/>
        <end position="80"/>
    </location>
</feature>
<sequence length="455" mass="47582">MDPGVQAALGLLIGVFALVFLVVRTKVHAFPALLIAASLTGLIGGLAPVEVATAITEGFGNTLAVIGLVIGLAVMLGRILEVSGASERLAYSFLRWLGRRKEEWALALTGYVVSIPVFVDSAFVILTPLAKAFSTRTGKSVIALGVALGIGLTATHHAVPPTPGPLGVAGIYGVDVGTMLLAGLAFGIPIAITGVLYARWLGRRIYQLPDETGEGWVRPERPRTFQEFVEQEEAKDLPPLGRSLAPILVPIFLIFANTTVAALELEGGVFEYAQFFGNPVIAVGIGLLIAIYGLFGHVQRSNALDRMEEGIRSAGIILVVTGAGGALGNVLRESGAGDELGQLVAATALPAILLPFVISSLVRIIQGSGTVAMITGASISAPIVSGLDVNLILAAQAACLGSIVFSYFNDSMFWVINRSLGIRDVKEQILTWSVPTTIVWAVSLVALLIANAIFG</sequence>
<dbReference type="Proteomes" id="UP000295244">
    <property type="component" value="Unassembled WGS sequence"/>
</dbReference>
<keyword evidence="1" id="KW-0472">Membrane</keyword>
<dbReference type="EMBL" id="SKBU01000018">
    <property type="protein sequence ID" value="TCJ16130.1"/>
    <property type="molecule type" value="Genomic_DNA"/>
</dbReference>
<feature type="transmembrane region" description="Helical" evidence="1">
    <location>
        <begin position="310"/>
        <end position="331"/>
    </location>
</feature>
<dbReference type="Pfam" id="PF02447">
    <property type="entry name" value="GntP_permease"/>
    <property type="match status" value="1"/>
</dbReference>
<feature type="transmembrane region" description="Helical" evidence="1">
    <location>
        <begin position="391"/>
        <end position="408"/>
    </location>
</feature>
<dbReference type="GO" id="GO:0005886">
    <property type="term" value="C:plasma membrane"/>
    <property type="evidence" value="ECO:0007669"/>
    <property type="project" value="TreeGrafter"/>
</dbReference>
<keyword evidence="1" id="KW-1133">Transmembrane helix</keyword>
<feature type="transmembrane region" description="Helical" evidence="1">
    <location>
        <begin position="7"/>
        <end position="23"/>
    </location>
</feature>